<evidence type="ECO:0000256" key="1">
    <source>
        <dbReference type="SAM" id="Coils"/>
    </source>
</evidence>
<organism evidence="2">
    <name type="scientific">Streptomyces sp. R33</name>
    <dbReference type="NCBI Taxonomy" id="3238629"/>
    <lineage>
        <taxon>Bacteria</taxon>
        <taxon>Bacillati</taxon>
        <taxon>Actinomycetota</taxon>
        <taxon>Actinomycetes</taxon>
        <taxon>Kitasatosporales</taxon>
        <taxon>Streptomycetaceae</taxon>
        <taxon>Streptomyces</taxon>
    </lineage>
</organism>
<evidence type="ECO:0000313" key="2">
    <source>
        <dbReference type="EMBL" id="XDV66332.1"/>
    </source>
</evidence>
<gene>
    <name evidence="2" type="ORF">AB5J51_27110</name>
</gene>
<sequence length="114" mass="12969">MSEPVAPIDWARHYAARREQQPARKLLDQMSDAELAHLYGERDLAVSLLARVRETSARLINEANARAEQAEAAIERVQETAACWEQMPSDRHVYIHEAARTLRAALTEPKEPRP</sequence>
<dbReference type="AlphaFoldDB" id="A0AB39Y8N7"/>
<name>A0AB39Y8N7_9ACTN</name>
<dbReference type="EMBL" id="CP165727">
    <property type="protein sequence ID" value="XDV66332.1"/>
    <property type="molecule type" value="Genomic_DNA"/>
</dbReference>
<keyword evidence="1" id="KW-0175">Coiled coil</keyword>
<protein>
    <submittedName>
        <fullName evidence="2">Uncharacterized protein</fullName>
    </submittedName>
</protein>
<reference evidence="2" key="1">
    <citation type="submission" date="2024-08" db="EMBL/GenBank/DDBJ databases">
        <authorList>
            <person name="Yu S.T."/>
        </authorList>
    </citation>
    <scope>NUCLEOTIDE SEQUENCE</scope>
    <source>
        <strain evidence="2">R33</strain>
    </source>
</reference>
<accession>A0AB39Y8N7</accession>
<feature type="coiled-coil region" evidence="1">
    <location>
        <begin position="53"/>
        <end position="87"/>
    </location>
</feature>
<dbReference type="RefSeq" id="WP_369778857.1">
    <property type="nucleotide sequence ID" value="NZ_CP165727.1"/>
</dbReference>
<proteinExistence type="predicted"/>